<dbReference type="PANTHER" id="PTHR33204:SF29">
    <property type="entry name" value="TRANSCRIPTIONAL REGULATOR"/>
    <property type="match status" value="1"/>
</dbReference>
<name>A0ABV5B9D9_9BACL</name>
<comment type="caution">
    <text evidence="5">The sequence shown here is derived from an EMBL/GenBank/DDBJ whole genome shotgun (WGS) entry which is preliminary data.</text>
</comment>
<keyword evidence="3" id="KW-0804">Transcription</keyword>
<dbReference type="Proteomes" id="UP001580407">
    <property type="component" value="Unassembled WGS sequence"/>
</dbReference>
<proteinExistence type="predicted"/>
<dbReference type="SUPFAM" id="SSF46785">
    <property type="entry name" value="Winged helix' DNA-binding domain"/>
    <property type="match status" value="1"/>
</dbReference>
<evidence type="ECO:0000313" key="5">
    <source>
        <dbReference type="EMBL" id="MFB5682311.1"/>
    </source>
</evidence>
<keyword evidence="6" id="KW-1185">Reference proteome</keyword>
<accession>A0ABV5B9D9</accession>
<dbReference type="EMBL" id="JBHILM010000016">
    <property type="protein sequence ID" value="MFB5682311.1"/>
    <property type="molecule type" value="Genomic_DNA"/>
</dbReference>
<evidence type="ECO:0000313" key="6">
    <source>
        <dbReference type="Proteomes" id="UP001580407"/>
    </source>
</evidence>
<evidence type="ECO:0000259" key="4">
    <source>
        <dbReference type="PROSITE" id="PS51118"/>
    </source>
</evidence>
<dbReference type="Pfam" id="PF01638">
    <property type="entry name" value="HxlR"/>
    <property type="match status" value="1"/>
</dbReference>
<dbReference type="PROSITE" id="PS51118">
    <property type="entry name" value="HTH_HXLR"/>
    <property type="match status" value="1"/>
</dbReference>
<sequence>MKEDSRILEGVPPELIMDKKIAPDPRHIEDCDISIGEAIRVLSGKWKLSLLHELGGQTRRFNELRRALPDISQKMLTQQLRELEEEGLVKRNVIPDNPPKVEYSLSAYGQTLRPLFAVMLDWGANHRSRKAQSEKLSGKSS</sequence>
<dbReference type="RefSeq" id="WP_375526064.1">
    <property type="nucleotide sequence ID" value="NZ_JBHILM010000016.1"/>
</dbReference>
<protein>
    <submittedName>
        <fullName evidence="5">Winged helix-turn-helix transcriptional regulator</fullName>
    </submittedName>
</protein>
<evidence type="ECO:0000256" key="2">
    <source>
        <dbReference type="ARBA" id="ARBA00023125"/>
    </source>
</evidence>
<gene>
    <name evidence="5" type="ORF">ACE3NQ_15400</name>
</gene>
<reference evidence="5 6" key="1">
    <citation type="submission" date="2024-09" db="EMBL/GenBank/DDBJ databases">
        <authorList>
            <person name="Ruan L."/>
        </authorList>
    </citation>
    <scope>NUCLEOTIDE SEQUENCE [LARGE SCALE GENOMIC DNA]</scope>
    <source>
        <strain evidence="5 6">D33</strain>
    </source>
</reference>
<dbReference type="PANTHER" id="PTHR33204">
    <property type="entry name" value="TRANSCRIPTIONAL REGULATOR, MARR FAMILY"/>
    <property type="match status" value="1"/>
</dbReference>
<dbReference type="Gene3D" id="1.10.10.10">
    <property type="entry name" value="Winged helix-like DNA-binding domain superfamily/Winged helix DNA-binding domain"/>
    <property type="match status" value="1"/>
</dbReference>
<dbReference type="InterPro" id="IPR002577">
    <property type="entry name" value="HTH_HxlR"/>
</dbReference>
<organism evidence="5 6">
    <name type="scientific">Paenibacillus terreus</name>
    <dbReference type="NCBI Taxonomy" id="1387834"/>
    <lineage>
        <taxon>Bacteria</taxon>
        <taxon>Bacillati</taxon>
        <taxon>Bacillota</taxon>
        <taxon>Bacilli</taxon>
        <taxon>Bacillales</taxon>
        <taxon>Paenibacillaceae</taxon>
        <taxon>Paenibacillus</taxon>
    </lineage>
</organism>
<keyword evidence="1" id="KW-0805">Transcription regulation</keyword>
<feature type="domain" description="HTH hxlR-type" evidence="4">
    <location>
        <begin position="31"/>
        <end position="131"/>
    </location>
</feature>
<dbReference type="InterPro" id="IPR036390">
    <property type="entry name" value="WH_DNA-bd_sf"/>
</dbReference>
<dbReference type="InterPro" id="IPR036388">
    <property type="entry name" value="WH-like_DNA-bd_sf"/>
</dbReference>
<evidence type="ECO:0000256" key="3">
    <source>
        <dbReference type="ARBA" id="ARBA00023163"/>
    </source>
</evidence>
<evidence type="ECO:0000256" key="1">
    <source>
        <dbReference type="ARBA" id="ARBA00023015"/>
    </source>
</evidence>
<keyword evidence="2" id="KW-0238">DNA-binding</keyword>